<sequence>MTTHWTPLACLLGSTKSECDFQASIKAFTDGGANQVHRIVGDNLENYLPDYISGDFDSICPDVMNFYKAKGVQVIPTPDQNETDLTKCLRILLGKQDMVEFDQIVILNAFGKRLDQTMANIESLFHVAKLTSKPVYLMSEDSMACLLLPGKHVIHVNTGLEDDWCGLIPIGAESDGQLAFGSLVSTSNTYVEGGLAVTVENDTPILWAMGIRN</sequence>
<dbReference type="AlphaFoldDB" id="A0AAD9QZ74"/>
<dbReference type="InterPro" id="IPR036371">
    <property type="entry name" value="TPK_B1-bd_sf"/>
</dbReference>
<evidence type="ECO:0000256" key="1">
    <source>
        <dbReference type="ARBA" id="ARBA00022679"/>
    </source>
</evidence>
<evidence type="ECO:0000313" key="6">
    <source>
        <dbReference type="EMBL" id="KAK2570161.1"/>
    </source>
</evidence>
<evidence type="ECO:0000259" key="5">
    <source>
        <dbReference type="SMART" id="SM00983"/>
    </source>
</evidence>
<name>A0AAD9QZ74_ACRCE</name>
<dbReference type="EMBL" id="JARQWQ010000008">
    <property type="protein sequence ID" value="KAK2570161.1"/>
    <property type="molecule type" value="Genomic_DNA"/>
</dbReference>
<evidence type="ECO:0000256" key="4">
    <source>
        <dbReference type="ARBA" id="ARBA00022840"/>
    </source>
</evidence>
<evidence type="ECO:0000256" key="3">
    <source>
        <dbReference type="ARBA" id="ARBA00022777"/>
    </source>
</evidence>
<dbReference type="Gene3D" id="2.60.120.320">
    <property type="entry name" value="Thiamin pyrophosphokinase, thiamin-binding domain"/>
    <property type="match status" value="1"/>
</dbReference>
<proteinExistence type="predicted"/>
<dbReference type="GO" id="GO:0004788">
    <property type="term" value="F:thiamine diphosphokinase activity"/>
    <property type="evidence" value="ECO:0007669"/>
    <property type="project" value="InterPro"/>
</dbReference>
<reference evidence="6" key="2">
    <citation type="journal article" date="2023" name="Science">
        <title>Genomic signatures of disease resistance in endangered staghorn corals.</title>
        <authorList>
            <person name="Vollmer S.V."/>
            <person name="Selwyn J.D."/>
            <person name="Despard B.A."/>
            <person name="Roesel C.L."/>
        </authorList>
    </citation>
    <scope>NUCLEOTIDE SEQUENCE</scope>
    <source>
        <strain evidence="6">K2</strain>
    </source>
</reference>
<dbReference type="Proteomes" id="UP001249851">
    <property type="component" value="Unassembled WGS sequence"/>
</dbReference>
<organism evidence="6 7">
    <name type="scientific">Acropora cervicornis</name>
    <name type="common">Staghorn coral</name>
    <dbReference type="NCBI Taxonomy" id="6130"/>
    <lineage>
        <taxon>Eukaryota</taxon>
        <taxon>Metazoa</taxon>
        <taxon>Cnidaria</taxon>
        <taxon>Anthozoa</taxon>
        <taxon>Hexacorallia</taxon>
        <taxon>Scleractinia</taxon>
        <taxon>Astrocoeniina</taxon>
        <taxon>Acroporidae</taxon>
        <taxon>Acropora</taxon>
    </lineage>
</organism>
<dbReference type="NCBIfam" id="TIGR01378">
    <property type="entry name" value="thi_PPkinase"/>
    <property type="match status" value="1"/>
</dbReference>
<dbReference type="CDD" id="cd07995">
    <property type="entry name" value="TPK"/>
    <property type="match status" value="1"/>
</dbReference>
<dbReference type="GO" id="GO:0016301">
    <property type="term" value="F:kinase activity"/>
    <property type="evidence" value="ECO:0007669"/>
    <property type="project" value="UniProtKB-KW"/>
</dbReference>
<keyword evidence="1" id="KW-0808">Transferase</keyword>
<dbReference type="PANTHER" id="PTHR13622:SF8">
    <property type="entry name" value="THIAMIN PYROPHOSPHOKINASE 1"/>
    <property type="match status" value="1"/>
</dbReference>
<feature type="domain" description="Thiamin pyrophosphokinase thiamin-binding" evidence="5">
    <location>
        <begin position="150"/>
        <end position="205"/>
    </location>
</feature>
<dbReference type="InterPro" id="IPR007373">
    <property type="entry name" value="Thiamin_PyroPKinase_B1-bd"/>
</dbReference>
<dbReference type="SUPFAM" id="SSF63862">
    <property type="entry name" value="Thiamin pyrophosphokinase, substrate-binding domain"/>
    <property type="match status" value="1"/>
</dbReference>
<dbReference type="GO" id="GO:0006772">
    <property type="term" value="P:thiamine metabolic process"/>
    <property type="evidence" value="ECO:0007669"/>
    <property type="project" value="InterPro"/>
</dbReference>
<dbReference type="Pfam" id="PF04263">
    <property type="entry name" value="TPK_catalytic"/>
    <property type="match status" value="1"/>
</dbReference>
<keyword evidence="4" id="KW-0067">ATP-binding</keyword>
<dbReference type="Pfam" id="PF04265">
    <property type="entry name" value="TPK_B1_binding"/>
    <property type="match status" value="1"/>
</dbReference>
<keyword evidence="7" id="KW-1185">Reference proteome</keyword>
<dbReference type="FunFam" id="3.40.50.10240:FF:000006">
    <property type="entry name" value="Thiamin pyrophosphokinase 1"/>
    <property type="match status" value="1"/>
</dbReference>
<keyword evidence="2" id="KW-0547">Nucleotide-binding</keyword>
<dbReference type="PANTHER" id="PTHR13622">
    <property type="entry name" value="THIAMIN PYROPHOSPHOKINASE"/>
    <property type="match status" value="1"/>
</dbReference>
<reference evidence="6" key="1">
    <citation type="journal article" date="2023" name="G3 (Bethesda)">
        <title>Whole genome assembly and annotation of the endangered Caribbean coral Acropora cervicornis.</title>
        <authorList>
            <person name="Selwyn J.D."/>
            <person name="Vollmer S.V."/>
        </authorList>
    </citation>
    <scope>NUCLEOTIDE SEQUENCE</scope>
    <source>
        <strain evidence="6">K2</strain>
    </source>
</reference>
<comment type="caution">
    <text evidence="6">The sequence shown here is derived from an EMBL/GenBank/DDBJ whole genome shotgun (WGS) entry which is preliminary data.</text>
</comment>
<dbReference type="SUPFAM" id="SSF63999">
    <property type="entry name" value="Thiamin pyrophosphokinase, catalytic domain"/>
    <property type="match status" value="1"/>
</dbReference>
<dbReference type="GO" id="GO:0009229">
    <property type="term" value="P:thiamine diphosphate biosynthetic process"/>
    <property type="evidence" value="ECO:0007669"/>
    <property type="project" value="InterPro"/>
</dbReference>
<dbReference type="GO" id="GO:0030975">
    <property type="term" value="F:thiamine binding"/>
    <property type="evidence" value="ECO:0007669"/>
    <property type="project" value="InterPro"/>
</dbReference>
<accession>A0AAD9QZ74</accession>
<dbReference type="InterPro" id="IPR006282">
    <property type="entry name" value="Thi_PPkinase"/>
</dbReference>
<evidence type="ECO:0000313" key="7">
    <source>
        <dbReference type="Proteomes" id="UP001249851"/>
    </source>
</evidence>
<protein>
    <submittedName>
        <fullName evidence="6">Thiamine pyrophosphokinase 1</fullName>
    </submittedName>
</protein>
<keyword evidence="3" id="KW-0418">Kinase</keyword>
<dbReference type="InterPro" id="IPR007371">
    <property type="entry name" value="TPK_catalytic"/>
</dbReference>
<evidence type="ECO:0000256" key="2">
    <source>
        <dbReference type="ARBA" id="ARBA00022741"/>
    </source>
</evidence>
<dbReference type="Gene3D" id="3.40.50.10240">
    <property type="entry name" value="Thiamin pyrophosphokinase, catalytic domain"/>
    <property type="match status" value="1"/>
</dbReference>
<dbReference type="SMART" id="SM00983">
    <property type="entry name" value="TPK_B1_binding"/>
    <property type="match status" value="1"/>
</dbReference>
<dbReference type="InterPro" id="IPR036759">
    <property type="entry name" value="TPK_catalytic_sf"/>
</dbReference>
<gene>
    <name evidence="6" type="ORF">P5673_004923</name>
</gene>
<dbReference type="GO" id="GO:0005524">
    <property type="term" value="F:ATP binding"/>
    <property type="evidence" value="ECO:0007669"/>
    <property type="project" value="UniProtKB-KW"/>
</dbReference>